<keyword evidence="1" id="KW-0963">Cytoplasm</keyword>
<dbReference type="Proteomes" id="UP001589628">
    <property type="component" value="Unassembled WGS sequence"/>
</dbReference>
<keyword evidence="2" id="KW-0694">RNA-binding</keyword>
<name>A0ABV5Z941_9GAMM</name>
<gene>
    <name evidence="7" type="ORF">ACFFLH_01310</name>
</gene>
<evidence type="ECO:0000256" key="5">
    <source>
        <dbReference type="SAM" id="MobiDB-lite"/>
    </source>
</evidence>
<feature type="compositionally biased region" description="Low complexity" evidence="5">
    <location>
        <begin position="75"/>
        <end position="86"/>
    </location>
</feature>
<dbReference type="SUPFAM" id="SSF48657">
    <property type="entry name" value="FinO-like"/>
    <property type="match status" value="1"/>
</dbReference>
<evidence type="ECO:0000313" key="8">
    <source>
        <dbReference type="Proteomes" id="UP001589628"/>
    </source>
</evidence>
<evidence type="ECO:0000256" key="4">
    <source>
        <dbReference type="SAM" id="Coils"/>
    </source>
</evidence>
<evidence type="ECO:0000313" key="7">
    <source>
        <dbReference type="EMBL" id="MFB9885049.1"/>
    </source>
</evidence>
<keyword evidence="8" id="KW-1185">Reference proteome</keyword>
<reference evidence="7 8" key="1">
    <citation type="submission" date="2024-09" db="EMBL/GenBank/DDBJ databases">
        <authorList>
            <person name="Sun Q."/>
            <person name="Mori K."/>
        </authorList>
    </citation>
    <scope>NUCLEOTIDE SEQUENCE [LARGE SCALE GENOMIC DNA]</scope>
    <source>
        <strain evidence="7 8">ATCC 51285</strain>
    </source>
</reference>
<dbReference type="EMBL" id="JBHLZN010000001">
    <property type="protein sequence ID" value="MFB9885049.1"/>
    <property type="molecule type" value="Genomic_DNA"/>
</dbReference>
<feature type="region of interest" description="Disordered" evidence="5">
    <location>
        <begin position="55"/>
        <end position="129"/>
    </location>
</feature>
<evidence type="ECO:0000256" key="1">
    <source>
        <dbReference type="ARBA" id="ARBA00022490"/>
    </source>
</evidence>
<organism evidence="7 8">
    <name type="scientific">Balneatrix alpica</name>
    <dbReference type="NCBI Taxonomy" id="75684"/>
    <lineage>
        <taxon>Bacteria</taxon>
        <taxon>Pseudomonadati</taxon>
        <taxon>Pseudomonadota</taxon>
        <taxon>Gammaproteobacteria</taxon>
        <taxon>Oceanospirillales</taxon>
        <taxon>Balneatrichaceae</taxon>
        <taxon>Balneatrix</taxon>
    </lineage>
</organism>
<keyword evidence="3" id="KW-0143">Chaperone</keyword>
<keyword evidence="4" id="KW-0175">Coiled coil</keyword>
<feature type="domain" description="ProQ/FinO" evidence="6">
    <location>
        <begin position="128"/>
        <end position="236"/>
    </location>
</feature>
<feature type="coiled-coil region" evidence="4">
    <location>
        <begin position="11"/>
        <end position="48"/>
    </location>
</feature>
<dbReference type="Pfam" id="PF04352">
    <property type="entry name" value="ProQ"/>
    <property type="match status" value="1"/>
</dbReference>
<evidence type="ECO:0000256" key="3">
    <source>
        <dbReference type="ARBA" id="ARBA00023186"/>
    </source>
</evidence>
<feature type="region of interest" description="Disordered" evidence="5">
    <location>
        <begin position="222"/>
        <end position="252"/>
    </location>
</feature>
<dbReference type="PANTHER" id="PTHR38106">
    <property type="entry name" value="RNA CHAPERONE PROQ"/>
    <property type="match status" value="1"/>
</dbReference>
<dbReference type="Gene3D" id="1.10.1710.10">
    <property type="entry name" value="ProQ/FinO domain"/>
    <property type="match status" value="1"/>
</dbReference>
<dbReference type="InterPro" id="IPR036442">
    <property type="entry name" value="ProQ/FinO_sf"/>
</dbReference>
<dbReference type="SMART" id="SM00945">
    <property type="entry name" value="ProQ"/>
    <property type="match status" value="1"/>
</dbReference>
<dbReference type="RefSeq" id="WP_051527747.1">
    <property type="nucleotide sequence ID" value="NZ_JBHLZN010000001.1"/>
</dbReference>
<proteinExistence type="predicted"/>
<evidence type="ECO:0000256" key="2">
    <source>
        <dbReference type="ARBA" id="ARBA00022884"/>
    </source>
</evidence>
<protein>
    <submittedName>
        <fullName evidence="7">ProQ/FINO family protein</fullName>
    </submittedName>
</protein>
<dbReference type="PANTHER" id="PTHR38106:SF1">
    <property type="entry name" value="RNA CHAPERONE PROQ"/>
    <property type="match status" value="1"/>
</dbReference>
<dbReference type="InterPro" id="IPR023529">
    <property type="entry name" value="ProQ"/>
</dbReference>
<accession>A0ABV5Z941</accession>
<feature type="compositionally biased region" description="Polar residues" evidence="5">
    <location>
        <begin position="55"/>
        <end position="65"/>
    </location>
</feature>
<dbReference type="InterPro" id="IPR016103">
    <property type="entry name" value="ProQ/FinO"/>
</dbReference>
<comment type="caution">
    <text evidence="7">The sequence shown here is derived from an EMBL/GenBank/DDBJ whole genome shotgun (WGS) entry which is preliminary data.</text>
</comment>
<sequence length="264" mass="29250">MQMEGSQINLVELLAQLEQRIEQQLAALQQAQQQIQQLRVENALLKGQLAQVQPGAQSQQEQIQPVSAAKVQAEPSTQLPPSQPQSGVEQVAQEPLSVSEQRSQPVADEEASGGRSRGHSQDRSKRKNKAANHAAVAWLCELFPKAFSREQPQALQVGIQEELLAKMPEQGSKIKRALASYTHAPFYLRAIKAGQPRVNLQGQAVGVVTAEDEAFAQERYQQQFGHKKGQRTAKPAQGRANKPKQGEQRMQNKLHQLMDKLNSH</sequence>
<evidence type="ECO:0000259" key="6">
    <source>
        <dbReference type="SMART" id="SM00945"/>
    </source>
</evidence>